<feature type="region of interest" description="Disordered" evidence="1">
    <location>
        <begin position="102"/>
        <end position="149"/>
    </location>
</feature>
<comment type="caution">
    <text evidence="3">The sequence shown here is derived from an EMBL/GenBank/DDBJ whole genome shotgun (WGS) entry which is preliminary data.</text>
</comment>
<name>A0ABP8KLM0_9MICO</name>
<proteinExistence type="predicted"/>
<organism evidence="3 4">
    <name type="scientific">Fodinibacter luteus</name>
    <dbReference type="NCBI Taxonomy" id="552064"/>
    <lineage>
        <taxon>Bacteria</taxon>
        <taxon>Bacillati</taxon>
        <taxon>Actinomycetota</taxon>
        <taxon>Actinomycetes</taxon>
        <taxon>Micrococcales</taxon>
        <taxon>Intrasporangiaceae</taxon>
        <taxon>Fodinibacter (ex Wang et al. 2009)</taxon>
    </lineage>
</organism>
<feature type="compositionally biased region" description="Low complexity" evidence="1">
    <location>
        <begin position="109"/>
        <end position="124"/>
    </location>
</feature>
<gene>
    <name evidence="3" type="ORF">GCM10023168_27210</name>
</gene>
<reference evidence="4" key="1">
    <citation type="journal article" date="2019" name="Int. J. Syst. Evol. Microbiol.">
        <title>The Global Catalogue of Microorganisms (GCM) 10K type strain sequencing project: providing services to taxonomists for standard genome sequencing and annotation.</title>
        <authorList>
            <consortium name="The Broad Institute Genomics Platform"/>
            <consortium name="The Broad Institute Genome Sequencing Center for Infectious Disease"/>
            <person name="Wu L."/>
            <person name="Ma J."/>
        </authorList>
    </citation>
    <scope>NUCLEOTIDE SEQUENCE [LARGE SCALE GENOMIC DNA]</scope>
    <source>
        <strain evidence="4">JCM 17809</strain>
    </source>
</reference>
<feature type="transmembrane region" description="Helical" evidence="2">
    <location>
        <begin position="68"/>
        <end position="88"/>
    </location>
</feature>
<evidence type="ECO:0000313" key="3">
    <source>
        <dbReference type="EMBL" id="GAA4409038.1"/>
    </source>
</evidence>
<evidence type="ECO:0000313" key="4">
    <source>
        <dbReference type="Proteomes" id="UP001500945"/>
    </source>
</evidence>
<keyword evidence="2" id="KW-0472">Membrane</keyword>
<keyword evidence="4" id="KW-1185">Reference proteome</keyword>
<accession>A0ABP8KLM0</accession>
<keyword evidence="2" id="KW-1133">Transmembrane helix</keyword>
<dbReference type="RefSeq" id="WP_345206914.1">
    <property type="nucleotide sequence ID" value="NZ_BAABGM010000016.1"/>
</dbReference>
<dbReference type="EMBL" id="BAABGM010000016">
    <property type="protein sequence ID" value="GAA4409038.1"/>
    <property type="molecule type" value="Genomic_DNA"/>
</dbReference>
<evidence type="ECO:0000256" key="2">
    <source>
        <dbReference type="SAM" id="Phobius"/>
    </source>
</evidence>
<keyword evidence="2" id="KW-0812">Transmembrane</keyword>
<sequence length="267" mass="25606">MTHPHDDTAPVEHDPTGMRELLAALPDPGPMPDDLVARITRALAEETATGSGHVVPMPRRSRPRLRHLGVAAAVVGAIGLGGIALSGLPGEVTASLEAGAGSDSAVSDTAESAAGGTAPSAGGEAADEGGGADEGGVDEGGVDDRSLLVPGSGSGRVVVVMSGTGYSSASLATSALALGQGGADPLPPLAAESPGTGPIATPIGARACADALGIAPAAGILVDVADVDGRPAAVLVVDDADGRTAYAVERSCTTGSPGLITGPVALG</sequence>
<feature type="compositionally biased region" description="Acidic residues" evidence="1">
    <location>
        <begin position="125"/>
        <end position="141"/>
    </location>
</feature>
<dbReference type="Proteomes" id="UP001500945">
    <property type="component" value="Unassembled WGS sequence"/>
</dbReference>
<protein>
    <submittedName>
        <fullName evidence="3">Uncharacterized protein</fullName>
    </submittedName>
</protein>
<evidence type="ECO:0000256" key="1">
    <source>
        <dbReference type="SAM" id="MobiDB-lite"/>
    </source>
</evidence>